<organism evidence="1 2">
    <name type="scientific">Trichothecium roseum</name>
    <dbReference type="NCBI Taxonomy" id="47278"/>
    <lineage>
        <taxon>Eukaryota</taxon>
        <taxon>Fungi</taxon>
        <taxon>Dikarya</taxon>
        <taxon>Ascomycota</taxon>
        <taxon>Pezizomycotina</taxon>
        <taxon>Sordariomycetes</taxon>
        <taxon>Hypocreomycetidae</taxon>
        <taxon>Hypocreales</taxon>
        <taxon>Hypocreales incertae sedis</taxon>
        <taxon>Trichothecium</taxon>
    </lineage>
</organism>
<evidence type="ECO:0000313" key="1">
    <source>
        <dbReference type="EMBL" id="KAI9899669.1"/>
    </source>
</evidence>
<keyword evidence="2" id="KW-1185">Reference proteome</keyword>
<protein>
    <submittedName>
        <fullName evidence="1">Uncharacterized protein</fullName>
    </submittedName>
</protein>
<dbReference type="EMBL" id="CM047944">
    <property type="protein sequence ID" value="KAI9899669.1"/>
    <property type="molecule type" value="Genomic_DNA"/>
</dbReference>
<comment type="caution">
    <text evidence="1">The sequence shown here is derived from an EMBL/GenBank/DDBJ whole genome shotgun (WGS) entry which is preliminary data.</text>
</comment>
<evidence type="ECO:0000313" key="2">
    <source>
        <dbReference type="Proteomes" id="UP001163324"/>
    </source>
</evidence>
<accession>A0ACC0UZU4</accession>
<name>A0ACC0UZU4_9HYPO</name>
<reference evidence="1" key="1">
    <citation type="submission" date="2022-10" db="EMBL/GenBank/DDBJ databases">
        <title>Complete Genome of Trichothecium roseum strain YXFP-22015, a Plant Pathogen Isolated from Citrus.</title>
        <authorList>
            <person name="Wang Y."/>
            <person name="Zhu L."/>
        </authorList>
    </citation>
    <scope>NUCLEOTIDE SEQUENCE</scope>
    <source>
        <strain evidence="1">YXFP-22015</strain>
    </source>
</reference>
<gene>
    <name evidence="1" type="ORF">N3K66_006130</name>
</gene>
<sequence>MKIAATLLLFLWAAVAKISYDGYRVYRIDSPDFAATEAALASIRHVLLECVNNHRTIEIAIAPGSVDTFEALGLDAALTCEDLGADLAVEGELRPRLTSRSATDGGLPDEEYFTSYHALEDHMAFLDDLQKAFPNNSETFVAGQSFEGRDIKGLHLWGCGGPGSKPAIIWHGTVHAREWIVATTVEYMAYHLIKAHHGGDELITKTLDDYDFYIMPIVNPDGFVYTTTEDRMWRKNRQPRHFTQCIGTDLNRNWPHQWNVFEGASTKPCSETYRGVSPGDTTEMAVLTNHTMALAKSQGIKLYIDWHSFSQMILLPYAYSCFAAAANRDKQMSFAKGVSEAIRDVSGLEFVYGPACDTIYQSSGSSMDWVYDIAGAEVSWSVELRPKNFSGGGFALSPRDIMNSGEENWAGMRKLFSMF</sequence>
<dbReference type="Proteomes" id="UP001163324">
    <property type="component" value="Chromosome 5"/>
</dbReference>
<proteinExistence type="predicted"/>